<evidence type="ECO:0000259" key="10">
    <source>
        <dbReference type="SMART" id="SM01359"/>
    </source>
</evidence>
<dbReference type="FunFam" id="1.50.10.20:FF:000001">
    <property type="entry name" value="CD109 isoform 1"/>
    <property type="match status" value="1"/>
</dbReference>
<protein>
    <recommendedName>
        <fullName evidence="15">Alpha-2-macroglobulin</fullName>
    </recommendedName>
</protein>
<dbReference type="RefSeq" id="XP_030830141.1">
    <property type="nucleotide sequence ID" value="XM_030974281.1"/>
</dbReference>
<comment type="subcellular location">
    <subcellularLocation>
        <location evidence="1">Secreted</location>
    </subcellularLocation>
</comment>
<reference evidence="14" key="1">
    <citation type="submission" date="2015-02" db="EMBL/GenBank/DDBJ databases">
        <title>Genome sequencing for Strongylocentrotus purpuratus.</title>
        <authorList>
            <person name="Murali S."/>
            <person name="Liu Y."/>
            <person name="Vee V."/>
            <person name="English A."/>
            <person name="Wang M."/>
            <person name="Skinner E."/>
            <person name="Han Y."/>
            <person name="Muzny D.M."/>
            <person name="Worley K.C."/>
            <person name="Gibbs R.A."/>
        </authorList>
    </citation>
    <scope>NUCLEOTIDE SEQUENCE</scope>
</reference>
<dbReference type="EnsemblMetazoa" id="XM_030974281">
    <property type="protein sequence ID" value="XP_030830141"/>
    <property type="gene ID" value="LOC594798"/>
</dbReference>
<dbReference type="OrthoDB" id="9998011at2759"/>
<dbReference type="GO" id="GO:0004867">
    <property type="term" value="F:serine-type endopeptidase inhibitor activity"/>
    <property type="evidence" value="ECO:0007669"/>
    <property type="project" value="UniProtKB-KW"/>
</dbReference>
<dbReference type="Gene3D" id="2.60.120.1540">
    <property type="match status" value="1"/>
</dbReference>
<evidence type="ECO:0000259" key="11">
    <source>
        <dbReference type="SMART" id="SM01360"/>
    </source>
</evidence>
<feature type="signal peptide" evidence="9">
    <location>
        <begin position="1"/>
        <end position="27"/>
    </location>
</feature>
<dbReference type="GO" id="GO:0005615">
    <property type="term" value="C:extracellular space"/>
    <property type="evidence" value="ECO:0007669"/>
    <property type="project" value="InterPro"/>
</dbReference>
<dbReference type="Pfam" id="PF00207">
    <property type="entry name" value="A2M"/>
    <property type="match status" value="1"/>
</dbReference>
<feature type="domain" description="Alpha-macroglobulin receptor-binding" evidence="12">
    <location>
        <begin position="1471"/>
        <end position="1562"/>
    </location>
</feature>
<dbReference type="Pfam" id="PF17791">
    <property type="entry name" value="MG3"/>
    <property type="match status" value="1"/>
</dbReference>
<evidence type="ECO:0000313" key="14">
    <source>
        <dbReference type="Proteomes" id="UP000007110"/>
    </source>
</evidence>
<dbReference type="InterPro" id="IPR001599">
    <property type="entry name" value="Macroglobln_a2"/>
</dbReference>
<dbReference type="InterPro" id="IPR041813">
    <property type="entry name" value="A2M_TED"/>
</dbReference>
<dbReference type="InterPro" id="IPR019742">
    <property type="entry name" value="MacrogloblnA2_CS"/>
</dbReference>
<dbReference type="PANTHER" id="PTHR11412">
    <property type="entry name" value="MACROGLOBULIN / COMPLEMENT"/>
    <property type="match status" value="1"/>
</dbReference>
<dbReference type="InterPro" id="IPR040839">
    <property type="entry name" value="MG4"/>
</dbReference>
<organism evidence="13 14">
    <name type="scientific">Strongylocentrotus purpuratus</name>
    <name type="common">Purple sea urchin</name>
    <dbReference type="NCBI Taxonomy" id="7668"/>
    <lineage>
        <taxon>Eukaryota</taxon>
        <taxon>Metazoa</taxon>
        <taxon>Echinodermata</taxon>
        <taxon>Eleutherozoa</taxon>
        <taxon>Echinozoa</taxon>
        <taxon>Echinoidea</taxon>
        <taxon>Euechinoidea</taxon>
        <taxon>Echinacea</taxon>
        <taxon>Camarodonta</taxon>
        <taxon>Echinidea</taxon>
        <taxon>Strongylocentrotidae</taxon>
        <taxon>Strongylocentrotus</taxon>
    </lineage>
</organism>
<dbReference type="InterPro" id="IPR041555">
    <property type="entry name" value="MG3"/>
</dbReference>
<dbReference type="Gene3D" id="6.20.50.160">
    <property type="match status" value="1"/>
</dbReference>
<dbReference type="Gene3D" id="2.60.40.10">
    <property type="entry name" value="Immunoglobulins"/>
    <property type="match status" value="2"/>
</dbReference>
<dbReference type="Pfam" id="PF17789">
    <property type="entry name" value="MG4"/>
    <property type="match status" value="1"/>
</dbReference>
<keyword evidence="6" id="KW-0722">Serine protease inhibitor</keyword>
<proteinExistence type="inferred from homology"/>
<evidence type="ECO:0008006" key="15">
    <source>
        <dbReference type="Google" id="ProtNLM"/>
    </source>
</evidence>
<evidence type="ECO:0000313" key="13">
    <source>
        <dbReference type="EnsemblMetazoa" id="XP_030830141"/>
    </source>
</evidence>
<evidence type="ECO:0000256" key="2">
    <source>
        <dbReference type="ARBA" id="ARBA00010952"/>
    </source>
</evidence>
<reference evidence="13" key="2">
    <citation type="submission" date="2021-01" db="UniProtKB">
        <authorList>
            <consortium name="EnsemblMetazoa"/>
        </authorList>
    </citation>
    <scope>IDENTIFICATION</scope>
</reference>
<dbReference type="InParanoid" id="A0A7M7N2J2"/>
<keyword evidence="7" id="KW-1015">Disulfide bond</keyword>
<dbReference type="Gene3D" id="2.20.130.20">
    <property type="match status" value="1"/>
</dbReference>
<dbReference type="Gene3D" id="2.60.40.1940">
    <property type="match status" value="1"/>
</dbReference>
<dbReference type="InterPro" id="IPR002890">
    <property type="entry name" value="MG2"/>
</dbReference>
<keyword evidence="5 9" id="KW-0732">Signal</keyword>
<evidence type="ECO:0000256" key="9">
    <source>
        <dbReference type="SAM" id="SignalP"/>
    </source>
</evidence>
<dbReference type="Gene3D" id="2.60.40.690">
    <property type="entry name" value="Alpha-macroglobulin, receptor-binding domain"/>
    <property type="match status" value="1"/>
</dbReference>
<evidence type="ECO:0000256" key="4">
    <source>
        <dbReference type="ARBA" id="ARBA00022690"/>
    </source>
</evidence>
<dbReference type="FunFam" id="2.60.40.1930:FF:000001">
    <property type="entry name" value="CD109 isoform 3"/>
    <property type="match status" value="1"/>
</dbReference>
<dbReference type="Pfam" id="PF07703">
    <property type="entry name" value="A2M_BRD"/>
    <property type="match status" value="1"/>
</dbReference>
<dbReference type="SMART" id="SM01361">
    <property type="entry name" value="A2M_recep"/>
    <property type="match status" value="1"/>
</dbReference>
<dbReference type="CDD" id="cd02897">
    <property type="entry name" value="A2M_2"/>
    <property type="match status" value="1"/>
</dbReference>
<keyword evidence="14" id="KW-1185">Reference proteome</keyword>
<dbReference type="InterPro" id="IPR009048">
    <property type="entry name" value="A-macroglobulin_rcpt-bd"/>
</dbReference>
<dbReference type="InterPro" id="IPR008930">
    <property type="entry name" value="Terpenoid_cyclase/PrenylTrfase"/>
</dbReference>
<dbReference type="InterPro" id="IPR013783">
    <property type="entry name" value="Ig-like_fold"/>
</dbReference>
<dbReference type="SMART" id="SM01360">
    <property type="entry name" value="A2M"/>
    <property type="match status" value="1"/>
</dbReference>
<dbReference type="SMART" id="SM01419">
    <property type="entry name" value="Thiol-ester_cl"/>
    <property type="match status" value="1"/>
</dbReference>
<dbReference type="Gene3D" id="1.50.10.20">
    <property type="match status" value="1"/>
</dbReference>
<dbReference type="SUPFAM" id="SSF48239">
    <property type="entry name" value="Terpenoid cyclases/Protein prenyltransferases"/>
    <property type="match status" value="1"/>
</dbReference>
<dbReference type="InterPro" id="IPR050473">
    <property type="entry name" value="A2M/Complement_sys"/>
</dbReference>
<dbReference type="KEGG" id="spu:594798"/>
<sequence>MKYSNLQAFIVAACFMSLCVIQVGARAERERGLVITFPEKVYLNSTEKVCFTAANVSGDMQVRARLKLPGVARSYSTWMGAESDGCVDISTNFPYDGSPVPRTGELVLEWSVERTPGTLLVEKTYRYSVIVVPLKQETFIQSDKPIYQPGQKVLFRVLTVQYPELLPNTENKKDVWITSPGGTRLQQWRDQVSSDGLLDLTFELSEEPELGNWMIHVQVHGGRTTVQEFKVQEYVLPKFEVSIKTPSYLFLGDPGPFTVTICAKYTYGQPVRGRISAIIALESTYHSSARETIHVVDEEADEDTGCKDITFEADLTAQVIRGRHFDLEQNLHVFANFTERGTGVIMNATSSDTKIEQYDVKVEIRGPDVFKPLLPYHGKIVLTHPDGSPAGVQGVRVSRPNYPAQLLDTQPDGTVDFVFDTPRTSSTTSFRITAELLESLVSSMPHGDPIRMMPRETSESKEVNAWYSPSGSFLQISDIEGTVSISQIVPVQLEFTLPRNETQIEFFYRVISGGRIVANGSYSWTKDGQTTTQGELPAVVYSELVSQIAASTSASSRARRQLRRHFWPPHRNGHETIEPELQDYATNGTRASTVFSFDAVTEMSPKSQILVYYIRNDTEVVSASTHFKMASAFKNQVSLQFLDGREIRPGQTASIALNARPSSLCALGVVDKSVHIMGGNNQLSKAKVLNPLSGLNVVEGSHDLSCPDHSSSSFSSRHVDSAEGFRTAGVGVHTDLKLETRPCWERRSTCPPACVYFHVPRRDFDFRGGLPGPMPEVQRGVQHQMVFDSPVAMAIDINFDDLNEDVQQAAPLTELRSYFPETWLWELKRLGSDGQSVIEEAIPHTITDWVANAFCLSSEHGIGVAEAASIRAFQPFFLSYTLPYSIIRGEKVPVKVTIFNYLSTCLNIQLAMTESSDFRIEARPASEDIEVCGNSAETLEYEIIPTELGDLPIRVTASAMPSTDRGDTPPDDITFPVTDALEDTILVEPEGAEREETFSELICPSDNSDGVFEQTIPLGLPSEVVPGSARGRIQVIGDIMGPVMSNLDGLLRMPFGCGEQNMIFMAPNIYVMQYLSRTGQLTSEINDKALKFMTSGYQRELTYQLRDHSYSAFGQSDGEGSTWLTAFVLKCFSQAQDFMDIDEDNLDMTRRWLSRNPRDENGCIVKKGRVIHREMQGSVLSPVTMTAFVTIALLEAGANPQDTHMVSSLSCIRNGIESEGETMDTYTLAISSYALGLGEEYATQTIALNHLNTRAVGDDGQRYWSKPETSPSTVVEEDAHCHAFCRADSSAVEMTSYVLLAFMNRNAPTGDVLVETMPMVKWLNTQRNALGGFSSTQDTVLGLQALSQFASLAYDPDVPLAVNIDVDATRALPSAPQAVSFEVDNHNRLVLQREELEEVPTELEVTATGSGCVLFQAELMYNVPVAVPNRLLFNITTSLREWETNSITDPAACGDKILDICVRYVGSGEETGMATMEVKMVSGYVPHEQSLNMFQDGNSIGLKRFDKYKPGQPLSLYFDKFDNELRCIPINLKQEIFVKETKDAVIKVYDYYKPTLVGFKSYNTCEAEN</sequence>
<dbReference type="OMA" id="CWERRST"/>
<dbReference type="InterPro" id="IPR014756">
    <property type="entry name" value="Ig_E-set"/>
</dbReference>
<dbReference type="SMART" id="SM01359">
    <property type="entry name" value="A2M_N_2"/>
    <property type="match status" value="1"/>
</dbReference>
<dbReference type="Proteomes" id="UP000007110">
    <property type="component" value="Unassembled WGS sequence"/>
</dbReference>
<evidence type="ECO:0000256" key="7">
    <source>
        <dbReference type="ARBA" id="ARBA00023157"/>
    </source>
</evidence>
<feature type="domain" description="Alpha-2-macroglobulin bait region" evidence="10">
    <location>
        <begin position="474"/>
        <end position="677"/>
    </location>
</feature>
<evidence type="ECO:0000256" key="6">
    <source>
        <dbReference type="ARBA" id="ARBA00022900"/>
    </source>
</evidence>
<dbReference type="InterPro" id="IPR011625">
    <property type="entry name" value="A2M_N_BRD"/>
</dbReference>
<dbReference type="Gene3D" id="2.60.40.1930">
    <property type="match status" value="2"/>
</dbReference>
<dbReference type="PANTHER" id="PTHR11412:SF171">
    <property type="entry name" value="PREGNANCY ZONE PROTEIN-LIKE PROTEIN"/>
    <property type="match status" value="1"/>
</dbReference>
<dbReference type="SUPFAM" id="SSF49410">
    <property type="entry name" value="Alpha-macroglobulin receptor domain"/>
    <property type="match status" value="1"/>
</dbReference>
<dbReference type="PROSITE" id="PS00477">
    <property type="entry name" value="ALPHA_2_MACROGLOBULIN"/>
    <property type="match status" value="1"/>
</dbReference>
<dbReference type="Pfam" id="PF01835">
    <property type="entry name" value="MG2"/>
    <property type="match status" value="1"/>
</dbReference>
<keyword evidence="3" id="KW-0964">Secreted</keyword>
<dbReference type="Pfam" id="PF07678">
    <property type="entry name" value="TED_complement"/>
    <property type="match status" value="1"/>
</dbReference>
<dbReference type="Pfam" id="PF07677">
    <property type="entry name" value="A2M_recep"/>
    <property type="match status" value="1"/>
</dbReference>
<name>A0A7M7N2J2_STRPU</name>
<evidence type="ECO:0000256" key="1">
    <source>
        <dbReference type="ARBA" id="ARBA00004613"/>
    </source>
</evidence>
<keyword evidence="4" id="KW-0646">Protease inhibitor</keyword>
<accession>A0A7M7N2J2</accession>
<evidence type="ECO:0000256" key="5">
    <source>
        <dbReference type="ARBA" id="ARBA00022729"/>
    </source>
</evidence>
<dbReference type="InterPro" id="IPR047565">
    <property type="entry name" value="Alpha-macroglob_thiol-ester_cl"/>
</dbReference>
<dbReference type="InterPro" id="IPR011626">
    <property type="entry name" value="Alpha-macroglobulin_TED"/>
</dbReference>
<dbReference type="FunCoup" id="A0A7M7N2J2">
    <property type="interactions" value="302"/>
</dbReference>
<evidence type="ECO:0000259" key="12">
    <source>
        <dbReference type="SMART" id="SM01361"/>
    </source>
</evidence>
<comment type="similarity">
    <text evidence="2">Belongs to the protease inhibitor I39 (alpha-2-macroglobulin) family.</text>
</comment>
<dbReference type="SUPFAM" id="SSF81296">
    <property type="entry name" value="E set domains"/>
    <property type="match status" value="1"/>
</dbReference>
<feature type="domain" description="Alpha-2-macroglobulin" evidence="11">
    <location>
        <begin position="822"/>
        <end position="912"/>
    </location>
</feature>
<evidence type="ECO:0000256" key="8">
    <source>
        <dbReference type="ARBA" id="ARBA00023180"/>
    </source>
</evidence>
<evidence type="ECO:0000256" key="3">
    <source>
        <dbReference type="ARBA" id="ARBA00022525"/>
    </source>
</evidence>
<feature type="chain" id="PRO_5029519938" description="Alpha-2-macroglobulin" evidence="9">
    <location>
        <begin position="28"/>
        <end position="1569"/>
    </location>
</feature>
<keyword evidence="8" id="KW-0325">Glycoprotein</keyword>
<dbReference type="InterPro" id="IPR036595">
    <property type="entry name" value="A-macroglobulin_rcpt-bd_sf"/>
</dbReference>
<dbReference type="GeneID" id="594798"/>